<proteinExistence type="predicted"/>
<dbReference type="SMART" id="SM00199">
    <property type="entry name" value="SCY"/>
    <property type="match status" value="1"/>
</dbReference>
<dbReference type="InterPro" id="IPR039809">
    <property type="entry name" value="Chemokine_b/g/d"/>
</dbReference>
<dbReference type="AlphaFoldDB" id="A0A667ZY64"/>
<dbReference type="InParanoid" id="A0A667ZY64"/>
<sequence>MANCKLCVLAALCSLLILATFTGSTQSASCCLSYTRRVYRCKQLMNYSIQTINGSCDISAVIFNIQNKFVCANPNEPWVMRGIKCLK</sequence>
<evidence type="ECO:0000256" key="2">
    <source>
        <dbReference type="SAM" id="SignalP"/>
    </source>
</evidence>
<dbReference type="PANTHER" id="PTHR12015:SF108">
    <property type="entry name" value="C-C MOTIF CHEMOKINE 20"/>
    <property type="match status" value="1"/>
</dbReference>
<reference evidence="4" key="1">
    <citation type="submission" date="2019-06" db="EMBL/GenBank/DDBJ databases">
        <authorList>
            <consortium name="Wellcome Sanger Institute Data Sharing"/>
        </authorList>
    </citation>
    <scope>NUCLEOTIDE SEQUENCE [LARGE SCALE GENOMIC DNA]</scope>
</reference>
<dbReference type="Proteomes" id="UP000472263">
    <property type="component" value="Chromosome 20"/>
</dbReference>
<dbReference type="Pfam" id="PF00048">
    <property type="entry name" value="IL8"/>
    <property type="match status" value="1"/>
</dbReference>
<accession>A0A667ZY64</accession>
<evidence type="ECO:0000259" key="3">
    <source>
        <dbReference type="SMART" id="SM00199"/>
    </source>
</evidence>
<evidence type="ECO:0000313" key="5">
    <source>
        <dbReference type="Proteomes" id="UP000472263"/>
    </source>
</evidence>
<dbReference type="GO" id="GO:0006955">
    <property type="term" value="P:immune response"/>
    <property type="evidence" value="ECO:0007669"/>
    <property type="project" value="InterPro"/>
</dbReference>
<evidence type="ECO:0000256" key="1">
    <source>
        <dbReference type="ARBA" id="ARBA00022514"/>
    </source>
</evidence>
<reference evidence="4" key="2">
    <citation type="submission" date="2025-08" db="UniProtKB">
        <authorList>
            <consortium name="Ensembl"/>
        </authorList>
    </citation>
    <scope>IDENTIFICATION</scope>
</reference>
<feature type="domain" description="Chemokine interleukin-8-like" evidence="3">
    <location>
        <begin position="27"/>
        <end position="86"/>
    </location>
</feature>
<dbReference type="SUPFAM" id="SSF54117">
    <property type="entry name" value="Interleukin 8-like chemokines"/>
    <property type="match status" value="1"/>
</dbReference>
<keyword evidence="2" id="KW-0732">Signal</keyword>
<dbReference type="InterPro" id="IPR036048">
    <property type="entry name" value="Interleukin_8-like_sf"/>
</dbReference>
<name>A0A667ZY64_9TELE</name>
<dbReference type="InterPro" id="IPR001811">
    <property type="entry name" value="Chemokine_IL8-like_dom"/>
</dbReference>
<reference evidence="4" key="3">
    <citation type="submission" date="2025-09" db="UniProtKB">
        <authorList>
            <consortium name="Ensembl"/>
        </authorList>
    </citation>
    <scope>IDENTIFICATION</scope>
</reference>
<keyword evidence="5" id="KW-1185">Reference proteome</keyword>
<dbReference type="Gene3D" id="2.40.50.40">
    <property type="match status" value="1"/>
</dbReference>
<keyword evidence="1" id="KW-0202">Cytokine</keyword>
<dbReference type="Ensembl" id="ENSMMDT00005048610.1">
    <property type="protein sequence ID" value="ENSMMDP00005047665.1"/>
    <property type="gene ID" value="ENSMMDG00005021708.1"/>
</dbReference>
<dbReference type="PANTHER" id="PTHR12015">
    <property type="entry name" value="SMALL INDUCIBLE CYTOKINE A"/>
    <property type="match status" value="1"/>
</dbReference>
<protein>
    <recommendedName>
        <fullName evidence="3">Chemokine interleukin-8-like domain-containing protein</fullName>
    </recommendedName>
</protein>
<dbReference type="FunCoup" id="A0A667ZY64">
    <property type="interactions" value="53"/>
</dbReference>
<dbReference type="GO" id="GO:0008009">
    <property type="term" value="F:chemokine activity"/>
    <property type="evidence" value="ECO:0007669"/>
    <property type="project" value="InterPro"/>
</dbReference>
<evidence type="ECO:0000313" key="4">
    <source>
        <dbReference type="Ensembl" id="ENSMMDP00005047665.1"/>
    </source>
</evidence>
<feature type="chain" id="PRO_5025433009" description="Chemokine interleukin-8-like domain-containing protein" evidence="2">
    <location>
        <begin position="28"/>
        <end position="87"/>
    </location>
</feature>
<organism evidence="4 5">
    <name type="scientific">Myripristis murdjan</name>
    <name type="common">pinecone soldierfish</name>
    <dbReference type="NCBI Taxonomy" id="586833"/>
    <lineage>
        <taxon>Eukaryota</taxon>
        <taxon>Metazoa</taxon>
        <taxon>Chordata</taxon>
        <taxon>Craniata</taxon>
        <taxon>Vertebrata</taxon>
        <taxon>Euteleostomi</taxon>
        <taxon>Actinopterygii</taxon>
        <taxon>Neopterygii</taxon>
        <taxon>Teleostei</taxon>
        <taxon>Neoteleostei</taxon>
        <taxon>Acanthomorphata</taxon>
        <taxon>Holocentriformes</taxon>
        <taxon>Holocentridae</taxon>
        <taxon>Myripristis</taxon>
    </lineage>
</organism>
<dbReference type="GeneTree" id="ENSGT01030000234830"/>
<gene>
    <name evidence="4" type="primary">ccl20b</name>
</gene>
<feature type="signal peptide" evidence="2">
    <location>
        <begin position="1"/>
        <end position="27"/>
    </location>
</feature>
<dbReference type="GO" id="GO:0005615">
    <property type="term" value="C:extracellular space"/>
    <property type="evidence" value="ECO:0007669"/>
    <property type="project" value="UniProtKB-KW"/>
</dbReference>